<reference evidence="2" key="1">
    <citation type="submission" date="2018-11" db="EMBL/GenBank/DDBJ databases">
        <authorList>
            <consortium name="Pathogen Informatics"/>
        </authorList>
    </citation>
    <scope>NUCLEOTIDE SEQUENCE</scope>
</reference>
<protein>
    <submittedName>
        <fullName evidence="2">Uncharacterized protein</fullName>
    </submittedName>
</protein>
<comment type="caution">
    <text evidence="2">The sequence shown here is derived from an EMBL/GenBank/DDBJ whole genome shotgun (WGS) entry which is preliminary data.</text>
</comment>
<feature type="compositionally biased region" description="Polar residues" evidence="1">
    <location>
        <begin position="84"/>
        <end position="96"/>
    </location>
</feature>
<feature type="region of interest" description="Disordered" evidence="1">
    <location>
        <begin position="205"/>
        <end position="231"/>
    </location>
</feature>
<sequence length="445" mass="48172">MLTMVSLTDSAGEESGNVPGQWSDPGNHGYFGGEHRTRYVPHYLPEASTKSRKQDRINTTKLNKQNLERHIRVVHHYSPDRPFSPTNRKSMSSTFHTSSKIDPVLYTPSVVLSSFINNPSPSKNINISRPGSLTEAQVHTQNPIDMRLPEKQSAPLEILFQPPQPIAFTSSLSYHQSTSLNSRLSLSVPVTQSATISTTSTCNASIFPATSNSSTTTPSSPNTTLVPISPTGPFISTRTVLSSSALTVQADLKNDSAEPEPSPNSSYRSHMLYENEDTNGSDFYQSVVGGYEPESHNQGGKLFSSSLNDSTDHSSQTTQDSNGSTDSDRGFYLYLAPPPISPSLSLHSQPSMVHSPSHSLSEAISKANLLPISSPPLQNDVQAQSYEAPTSQSTSDNLNLLLPQITSSAFQSPYPCSSYAFSQAPSIISSDTLAYQSLPLNSSRL</sequence>
<feature type="compositionally biased region" description="Low complexity" evidence="1">
    <location>
        <begin position="304"/>
        <end position="321"/>
    </location>
</feature>
<accession>A0A3S5A0W7</accession>
<organism evidence="2 3">
    <name type="scientific">Protopolystoma xenopodis</name>
    <dbReference type="NCBI Taxonomy" id="117903"/>
    <lineage>
        <taxon>Eukaryota</taxon>
        <taxon>Metazoa</taxon>
        <taxon>Spiralia</taxon>
        <taxon>Lophotrochozoa</taxon>
        <taxon>Platyhelminthes</taxon>
        <taxon>Monogenea</taxon>
        <taxon>Polyopisthocotylea</taxon>
        <taxon>Polystomatidea</taxon>
        <taxon>Polystomatidae</taxon>
        <taxon>Protopolystoma</taxon>
    </lineage>
</organism>
<evidence type="ECO:0000313" key="2">
    <source>
        <dbReference type="EMBL" id="VEL11958.1"/>
    </source>
</evidence>
<keyword evidence="3" id="KW-1185">Reference proteome</keyword>
<feature type="region of interest" description="Disordered" evidence="1">
    <location>
        <begin position="1"/>
        <end position="34"/>
    </location>
</feature>
<evidence type="ECO:0000313" key="3">
    <source>
        <dbReference type="Proteomes" id="UP000784294"/>
    </source>
</evidence>
<gene>
    <name evidence="2" type="ORF">PXEA_LOCUS5398</name>
</gene>
<feature type="non-terminal residue" evidence="2">
    <location>
        <position position="1"/>
    </location>
</feature>
<feature type="region of interest" description="Disordered" evidence="1">
    <location>
        <begin position="276"/>
        <end position="332"/>
    </location>
</feature>
<dbReference type="Proteomes" id="UP000784294">
    <property type="component" value="Unassembled WGS sequence"/>
</dbReference>
<dbReference type="AlphaFoldDB" id="A0A3S5A0W7"/>
<proteinExistence type="predicted"/>
<name>A0A3S5A0W7_9PLAT</name>
<feature type="region of interest" description="Disordered" evidence="1">
    <location>
        <begin position="77"/>
        <end position="96"/>
    </location>
</feature>
<feature type="compositionally biased region" description="Low complexity" evidence="1">
    <location>
        <begin position="210"/>
        <end position="224"/>
    </location>
</feature>
<dbReference type="EMBL" id="CAAALY010013365">
    <property type="protein sequence ID" value="VEL11958.1"/>
    <property type="molecule type" value="Genomic_DNA"/>
</dbReference>
<evidence type="ECO:0000256" key="1">
    <source>
        <dbReference type="SAM" id="MobiDB-lite"/>
    </source>
</evidence>